<evidence type="ECO:0000256" key="3">
    <source>
        <dbReference type="ARBA" id="ARBA00022692"/>
    </source>
</evidence>
<keyword evidence="6" id="KW-0604">Photosystem II</keyword>
<dbReference type="InterPro" id="IPR036863">
    <property type="entry name" value="PSII_PsbH_sf"/>
</dbReference>
<keyword evidence="5 7" id="KW-0472">Membrane</keyword>
<dbReference type="PANTHER" id="PTHR34469">
    <property type="entry name" value="PHOTOSYSTEM II REACTION CENTER PROTEIN H"/>
    <property type="match status" value="1"/>
</dbReference>
<name>A0A0U1WP58_KARMI</name>
<reference evidence="8" key="1">
    <citation type="journal article" date="2016" name="Plant Mol. Biol.">
        <title>Diversity of transcripts and transcript processing forms in plastids of the dinoflagellate alga Karenia mikimotoi.</title>
        <authorList>
            <person name="Dorrell R.G."/>
            <person name="Hinksman G.A."/>
            <person name="Howe C.J."/>
        </authorList>
    </citation>
    <scope>NUCLEOTIDE SEQUENCE</scope>
    <source>
        <strain evidence="8">RCC1513</strain>
    </source>
</reference>
<dbReference type="GO" id="GO:0016491">
    <property type="term" value="F:oxidoreductase activity"/>
    <property type="evidence" value="ECO:0007669"/>
    <property type="project" value="UniProtKB-KW"/>
</dbReference>
<geneLocation type="chloroplast" evidence="8"/>
<dbReference type="Gene3D" id="1.20.5.880">
    <property type="entry name" value="Photosystem II reaction center protein H"/>
    <property type="match status" value="1"/>
</dbReference>
<evidence type="ECO:0000256" key="1">
    <source>
        <dbReference type="ARBA" id="ARBA00004167"/>
    </source>
</evidence>
<evidence type="ECO:0000256" key="7">
    <source>
        <dbReference type="SAM" id="Phobius"/>
    </source>
</evidence>
<dbReference type="EC" id="1.10.3.9" evidence="8"/>
<dbReference type="SUPFAM" id="SSF161025">
    <property type="entry name" value="Photosystem II 10 kDa phosphoprotein PsbH"/>
    <property type="match status" value="1"/>
</dbReference>
<evidence type="ECO:0000256" key="5">
    <source>
        <dbReference type="ARBA" id="ARBA00023136"/>
    </source>
</evidence>
<proteinExistence type="predicted"/>
<dbReference type="InterPro" id="IPR001056">
    <property type="entry name" value="PSII_PsbH"/>
</dbReference>
<dbReference type="GO" id="GO:0050821">
    <property type="term" value="P:protein stabilization"/>
    <property type="evidence" value="ECO:0007669"/>
    <property type="project" value="InterPro"/>
</dbReference>
<sequence length="90" mass="9695">MSTAGSPDQRDAYALKGSGIRTKLGRALLPLNSRAGQVDAAWGSTGFMVFTMIALLLFLLILLLLYNSTLILDDFALTWTDSTVTTLGKN</sequence>
<keyword evidence="8" id="KW-0150">Chloroplast</keyword>
<keyword evidence="8" id="KW-0560">Oxidoreductase</keyword>
<dbReference type="Pfam" id="PF00737">
    <property type="entry name" value="PsbH"/>
    <property type="match status" value="1"/>
</dbReference>
<evidence type="ECO:0000256" key="6">
    <source>
        <dbReference type="ARBA" id="ARBA00023276"/>
    </source>
</evidence>
<comment type="subcellular location">
    <subcellularLocation>
        <location evidence="1">Membrane</location>
        <topology evidence="1">Single-pass membrane protein</topology>
    </subcellularLocation>
</comment>
<dbReference type="GO" id="GO:0015979">
    <property type="term" value="P:photosynthesis"/>
    <property type="evidence" value="ECO:0007669"/>
    <property type="project" value="UniProtKB-KW"/>
</dbReference>
<evidence type="ECO:0000256" key="4">
    <source>
        <dbReference type="ARBA" id="ARBA00022989"/>
    </source>
</evidence>
<protein>
    <submittedName>
        <fullName evidence="8">Photosystem II 10 kDa phosphoprotein</fullName>
        <ecNumber evidence="8">1.10.3.9</ecNumber>
    </submittedName>
</protein>
<dbReference type="PANTHER" id="PTHR34469:SF4">
    <property type="entry name" value="PHOTOSYSTEM II REACTION CENTER PROTEIN H"/>
    <property type="match status" value="1"/>
</dbReference>
<dbReference type="GO" id="GO:0009523">
    <property type="term" value="C:photosystem II"/>
    <property type="evidence" value="ECO:0007669"/>
    <property type="project" value="UniProtKB-KW"/>
</dbReference>
<accession>A0A0U1WP58</accession>
<keyword evidence="4 7" id="KW-1133">Transmembrane helix</keyword>
<dbReference type="GO" id="GO:0042301">
    <property type="term" value="F:phosphate ion binding"/>
    <property type="evidence" value="ECO:0007669"/>
    <property type="project" value="InterPro"/>
</dbReference>
<evidence type="ECO:0000256" key="2">
    <source>
        <dbReference type="ARBA" id="ARBA00022531"/>
    </source>
</evidence>
<organism evidence="8">
    <name type="scientific">Karenia mikimotoi</name>
    <name type="common">Red tide dinoflagellate</name>
    <name type="synonym">Gymnodinium mikimotoi</name>
    <dbReference type="NCBI Taxonomy" id="225107"/>
    <lineage>
        <taxon>Eukaryota</taxon>
        <taxon>Sar</taxon>
        <taxon>Alveolata</taxon>
        <taxon>Dinophyceae</taxon>
        <taxon>Gymnodiniales</taxon>
        <taxon>Kareniaceae</taxon>
        <taxon>Karenia</taxon>
    </lineage>
</organism>
<evidence type="ECO:0000313" key="8">
    <source>
        <dbReference type="EMBL" id="AIG99497.1"/>
    </source>
</evidence>
<dbReference type="EMBL" id="KM065611">
    <property type="protein sequence ID" value="AIG99497.1"/>
    <property type="molecule type" value="Transcribed_RNA"/>
</dbReference>
<keyword evidence="2" id="KW-0602">Photosynthesis</keyword>
<dbReference type="AlphaFoldDB" id="A0A0U1WP58"/>
<keyword evidence="8" id="KW-0934">Plastid</keyword>
<keyword evidence="3 7" id="KW-0812">Transmembrane</keyword>
<gene>
    <name evidence="8" type="primary">psbH</name>
</gene>
<feature type="transmembrane region" description="Helical" evidence="7">
    <location>
        <begin position="40"/>
        <end position="66"/>
    </location>
</feature>